<dbReference type="Proteomes" id="UP000501648">
    <property type="component" value="Chromosome"/>
</dbReference>
<dbReference type="EMBL" id="CP008956">
    <property type="protein sequence ID" value="QJQ01230.1"/>
    <property type="molecule type" value="Genomic_DNA"/>
</dbReference>
<evidence type="ECO:0000313" key="4">
    <source>
        <dbReference type="Proteomes" id="UP000501648"/>
    </source>
</evidence>
<gene>
    <name evidence="3" type="ORF">C798_13585</name>
</gene>
<evidence type="ECO:0000256" key="1">
    <source>
        <dbReference type="SAM" id="Coils"/>
    </source>
</evidence>
<evidence type="ECO:0000256" key="2">
    <source>
        <dbReference type="SAM" id="MobiDB-lite"/>
    </source>
</evidence>
<organism evidence="3 4">
    <name type="scientific">Herbaspirillum rubrisubalbicans Os34</name>
    <dbReference type="NCBI Taxonomy" id="1235827"/>
    <lineage>
        <taxon>Bacteria</taxon>
        <taxon>Pseudomonadati</taxon>
        <taxon>Pseudomonadota</taxon>
        <taxon>Betaproteobacteria</taxon>
        <taxon>Burkholderiales</taxon>
        <taxon>Oxalobacteraceae</taxon>
        <taxon>Herbaspirillum</taxon>
    </lineage>
</organism>
<sequence>MTIGQQSAGGMGRRPRREVIDVPERKREDRRLDQLLHVRKQRLGRLERERNEARQAWRASRNQLQQARQLWRDMLARTQEQWLQSRREFMQMTLTTGQFNRAKALYKRMQAESAQLYLRCQEWVERCRQARAAFFEARRKVLEANRQQEKLSVLRDQMRAQEQIMEQ</sequence>
<feature type="region of interest" description="Disordered" evidence="2">
    <location>
        <begin position="1"/>
        <end position="24"/>
    </location>
</feature>
<reference evidence="3 4" key="1">
    <citation type="journal article" date="2012" name="J. Bacteriol.">
        <title>Genome sequence of the pathogenic Herbaspirillum seropedicae strain Os34, isolated from rice roots.</title>
        <authorList>
            <person name="Ye W."/>
            <person name="Ye S."/>
            <person name="Liu J."/>
            <person name="Chang S."/>
            <person name="Chen M."/>
            <person name="Zhu B."/>
            <person name="Guo L."/>
            <person name="An Q."/>
        </authorList>
    </citation>
    <scope>NUCLEOTIDE SEQUENCE [LARGE SCALE GENOMIC DNA]</scope>
    <source>
        <strain evidence="3 4">Os34</strain>
    </source>
</reference>
<dbReference type="InterPro" id="IPR053716">
    <property type="entry name" value="Flag_assembly_chemotaxis_eff"/>
</dbReference>
<protein>
    <recommendedName>
        <fullName evidence="5">Type III secretion protein</fullName>
    </recommendedName>
</protein>
<name>A0A6M3ZTB3_9BURK</name>
<evidence type="ECO:0000313" key="3">
    <source>
        <dbReference type="EMBL" id="QJQ01230.1"/>
    </source>
</evidence>
<dbReference type="Gene3D" id="1.10.287.1700">
    <property type="match status" value="1"/>
</dbReference>
<accession>A0A6M3ZTB3</accession>
<dbReference type="RefSeq" id="WP_017453232.1">
    <property type="nucleotide sequence ID" value="NZ_CP008956.1"/>
</dbReference>
<dbReference type="AlphaFoldDB" id="A0A6M3ZTB3"/>
<keyword evidence="1" id="KW-0175">Coiled coil</keyword>
<proteinExistence type="predicted"/>
<feature type="coiled-coil region" evidence="1">
    <location>
        <begin position="36"/>
        <end position="81"/>
    </location>
</feature>
<evidence type="ECO:0008006" key="5">
    <source>
        <dbReference type="Google" id="ProtNLM"/>
    </source>
</evidence>